<dbReference type="EnsemblMetazoa" id="ASIC005702-RA">
    <property type="protein sequence ID" value="ASIC005702-PA"/>
    <property type="gene ID" value="ASIC005702"/>
</dbReference>
<reference evidence="1 3" key="1">
    <citation type="journal article" date="2014" name="BMC Genomics">
        <title>Genome sequence of Anopheles sinensis provides insight into genetics basis of mosquito competence for malaria parasites.</title>
        <authorList>
            <person name="Zhou D."/>
            <person name="Zhang D."/>
            <person name="Ding G."/>
            <person name="Shi L."/>
            <person name="Hou Q."/>
            <person name="Ye Y."/>
            <person name="Xu Y."/>
            <person name="Zhou H."/>
            <person name="Xiong C."/>
            <person name="Li S."/>
            <person name="Yu J."/>
            <person name="Hong S."/>
            <person name="Yu X."/>
            <person name="Zou P."/>
            <person name="Chen C."/>
            <person name="Chang X."/>
            <person name="Wang W."/>
            <person name="Lv Y."/>
            <person name="Sun Y."/>
            <person name="Ma L."/>
            <person name="Shen B."/>
            <person name="Zhu C."/>
        </authorList>
    </citation>
    <scope>NUCLEOTIDE SEQUENCE [LARGE SCALE GENOMIC DNA]</scope>
</reference>
<sequence>MSVGVCLSAFDGGNAVSKYVNRGRLSSVGRKSEGLLAKHEMVANVLIRCGTLTDSAVTRQPVQTAFPDHPATGIHWTMMAGAPEHLHPAFRPTKRSTMAFRFRSCAYGICTERIGIRLRMGGTIQTPNR</sequence>
<evidence type="ECO:0000313" key="1">
    <source>
        <dbReference type="EMBL" id="KFB38348.1"/>
    </source>
</evidence>
<dbReference type="AlphaFoldDB" id="A0A084VK54"/>
<accession>A0A084VK54</accession>
<organism evidence="1">
    <name type="scientific">Anopheles sinensis</name>
    <name type="common">Mosquito</name>
    <dbReference type="NCBI Taxonomy" id="74873"/>
    <lineage>
        <taxon>Eukaryota</taxon>
        <taxon>Metazoa</taxon>
        <taxon>Ecdysozoa</taxon>
        <taxon>Arthropoda</taxon>
        <taxon>Hexapoda</taxon>
        <taxon>Insecta</taxon>
        <taxon>Pterygota</taxon>
        <taxon>Neoptera</taxon>
        <taxon>Endopterygota</taxon>
        <taxon>Diptera</taxon>
        <taxon>Nematocera</taxon>
        <taxon>Culicoidea</taxon>
        <taxon>Culicidae</taxon>
        <taxon>Anophelinae</taxon>
        <taxon>Anopheles</taxon>
    </lineage>
</organism>
<gene>
    <name evidence="1" type="ORF">ZHAS_00005702</name>
</gene>
<protein>
    <submittedName>
        <fullName evidence="1 2">Uncharacterized protein</fullName>
    </submittedName>
</protein>
<keyword evidence="3" id="KW-1185">Reference proteome</keyword>
<dbReference type="EMBL" id="KE524943">
    <property type="protein sequence ID" value="KFB38348.1"/>
    <property type="molecule type" value="Genomic_DNA"/>
</dbReference>
<proteinExistence type="predicted"/>
<dbReference type="Proteomes" id="UP000030765">
    <property type="component" value="Unassembled WGS sequence"/>
</dbReference>
<evidence type="ECO:0000313" key="2">
    <source>
        <dbReference type="EnsemblMetazoa" id="ASIC005702-PA"/>
    </source>
</evidence>
<evidence type="ECO:0000313" key="3">
    <source>
        <dbReference type="Proteomes" id="UP000030765"/>
    </source>
</evidence>
<name>A0A084VK54_ANOSI</name>
<dbReference type="VEuPathDB" id="VectorBase:ASIC005702"/>
<dbReference type="EMBL" id="ATLV01014111">
    <property type="status" value="NOT_ANNOTATED_CDS"/>
    <property type="molecule type" value="Genomic_DNA"/>
</dbReference>
<reference evidence="2" key="2">
    <citation type="submission" date="2020-05" db="UniProtKB">
        <authorList>
            <consortium name="EnsemblMetazoa"/>
        </authorList>
    </citation>
    <scope>IDENTIFICATION</scope>
</reference>